<keyword evidence="7" id="KW-1185">Reference proteome</keyword>
<keyword evidence="2" id="KW-0238">DNA-binding</keyword>
<gene>
    <name evidence="6" type="ORF">P3W85_38015</name>
</gene>
<evidence type="ECO:0000256" key="2">
    <source>
        <dbReference type="ARBA" id="ARBA00023125"/>
    </source>
</evidence>
<feature type="domain" description="Cyclic nucleotide-binding" evidence="4">
    <location>
        <begin position="19"/>
        <end position="123"/>
    </location>
</feature>
<organism evidence="6 7">
    <name type="scientific">Cupriavidus basilensis</name>
    <dbReference type="NCBI Taxonomy" id="68895"/>
    <lineage>
        <taxon>Bacteria</taxon>
        <taxon>Pseudomonadati</taxon>
        <taxon>Pseudomonadota</taxon>
        <taxon>Betaproteobacteria</taxon>
        <taxon>Burkholderiales</taxon>
        <taxon>Burkholderiaceae</taxon>
        <taxon>Cupriavidus</taxon>
    </lineage>
</organism>
<evidence type="ECO:0000256" key="3">
    <source>
        <dbReference type="ARBA" id="ARBA00023163"/>
    </source>
</evidence>
<proteinExistence type="predicted"/>
<evidence type="ECO:0000313" key="6">
    <source>
        <dbReference type="EMBL" id="MDF3838691.1"/>
    </source>
</evidence>
<protein>
    <submittedName>
        <fullName evidence="6">Crp/Fnr family transcriptional regulator</fullName>
    </submittedName>
</protein>
<dbReference type="EMBL" id="JARJLM010000620">
    <property type="protein sequence ID" value="MDF3838691.1"/>
    <property type="molecule type" value="Genomic_DNA"/>
</dbReference>
<keyword evidence="1" id="KW-0805">Transcription regulation</keyword>
<sequence length="238" mass="26179">MPKLFSSDERRAALHSSAWFAGLTPGLQAWIAEHAKARTLATGSRLFGRGDAPDGLYFMVHGAVRMTSFSADGKEALLALVEPPQWFGEISLFDGLPRTHDAWAETDVLLLHVDQHDLLAFLGQNPSHWRAFGLLLAQKLRLTFHAIGASASLPAPVRLARRLLAIAGGYGEWNGRTRRVIHVQQEQLGLMLSLSRQTVNQILKEFETQGLLHRTRGSIEILDIGQLRAFATGDATGD</sequence>
<dbReference type="SMART" id="SM00100">
    <property type="entry name" value="cNMP"/>
    <property type="match status" value="1"/>
</dbReference>
<dbReference type="CDD" id="cd00038">
    <property type="entry name" value="CAP_ED"/>
    <property type="match status" value="1"/>
</dbReference>
<feature type="domain" description="HTH crp-type" evidence="5">
    <location>
        <begin position="153"/>
        <end position="225"/>
    </location>
</feature>
<comment type="caution">
    <text evidence="6">The sequence shown here is derived from an EMBL/GenBank/DDBJ whole genome shotgun (WGS) entry which is preliminary data.</text>
</comment>
<dbReference type="SUPFAM" id="SSF46785">
    <property type="entry name" value="Winged helix' DNA-binding domain"/>
    <property type="match status" value="1"/>
</dbReference>
<evidence type="ECO:0000259" key="5">
    <source>
        <dbReference type="PROSITE" id="PS51063"/>
    </source>
</evidence>
<dbReference type="Gene3D" id="1.10.10.10">
    <property type="entry name" value="Winged helix-like DNA-binding domain superfamily/Winged helix DNA-binding domain"/>
    <property type="match status" value="1"/>
</dbReference>
<dbReference type="InterPro" id="IPR036390">
    <property type="entry name" value="WH_DNA-bd_sf"/>
</dbReference>
<dbReference type="PROSITE" id="PS51063">
    <property type="entry name" value="HTH_CRP_2"/>
    <property type="match status" value="1"/>
</dbReference>
<dbReference type="SMART" id="SM00419">
    <property type="entry name" value="HTH_CRP"/>
    <property type="match status" value="1"/>
</dbReference>
<evidence type="ECO:0000313" key="7">
    <source>
        <dbReference type="Proteomes" id="UP001216674"/>
    </source>
</evidence>
<dbReference type="InterPro" id="IPR018490">
    <property type="entry name" value="cNMP-bd_dom_sf"/>
</dbReference>
<dbReference type="PROSITE" id="PS50042">
    <property type="entry name" value="CNMP_BINDING_3"/>
    <property type="match status" value="1"/>
</dbReference>
<dbReference type="RefSeq" id="WP_276268587.1">
    <property type="nucleotide sequence ID" value="NZ_JARJLM010000620.1"/>
</dbReference>
<dbReference type="InterPro" id="IPR000595">
    <property type="entry name" value="cNMP-bd_dom"/>
</dbReference>
<dbReference type="InterPro" id="IPR050397">
    <property type="entry name" value="Env_Response_Regulators"/>
</dbReference>
<evidence type="ECO:0000259" key="4">
    <source>
        <dbReference type="PROSITE" id="PS50042"/>
    </source>
</evidence>
<keyword evidence="3" id="KW-0804">Transcription</keyword>
<dbReference type="Proteomes" id="UP001216674">
    <property type="component" value="Unassembled WGS sequence"/>
</dbReference>
<reference evidence="6 7" key="1">
    <citation type="submission" date="2023-03" db="EMBL/GenBank/DDBJ databases">
        <title>Draft assemblies of triclosan tolerant bacteria isolated from returned activated sludge.</title>
        <authorList>
            <person name="Van Hamelsveld S."/>
        </authorList>
    </citation>
    <scope>NUCLEOTIDE SEQUENCE [LARGE SCALE GENOMIC DNA]</scope>
    <source>
        <strain evidence="6 7">GW210010_S58</strain>
    </source>
</reference>
<dbReference type="InterPro" id="IPR036388">
    <property type="entry name" value="WH-like_DNA-bd_sf"/>
</dbReference>
<dbReference type="PANTHER" id="PTHR24567:SF74">
    <property type="entry name" value="HTH-TYPE TRANSCRIPTIONAL REGULATOR ARCR"/>
    <property type="match status" value="1"/>
</dbReference>
<name>A0ABT6B3Z6_9BURK</name>
<dbReference type="Pfam" id="PF13545">
    <property type="entry name" value="HTH_Crp_2"/>
    <property type="match status" value="1"/>
</dbReference>
<accession>A0ABT6B3Z6</accession>
<dbReference type="PANTHER" id="PTHR24567">
    <property type="entry name" value="CRP FAMILY TRANSCRIPTIONAL REGULATORY PROTEIN"/>
    <property type="match status" value="1"/>
</dbReference>
<dbReference type="SUPFAM" id="SSF51206">
    <property type="entry name" value="cAMP-binding domain-like"/>
    <property type="match status" value="1"/>
</dbReference>
<dbReference type="InterPro" id="IPR014710">
    <property type="entry name" value="RmlC-like_jellyroll"/>
</dbReference>
<dbReference type="Pfam" id="PF00027">
    <property type="entry name" value="cNMP_binding"/>
    <property type="match status" value="1"/>
</dbReference>
<dbReference type="Gene3D" id="2.60.120.10">
    <property type="entry name" value="Jelly Rolls"/>
    <property type="match status" value="1"/>
</dbReference>
<dbReference type="InterPro" id="IPR012318">
    <property type="entry name" value="HTH_CRP"/>
</dbReference>
<evidence type="ECO:0000256" key="1">
    <source>
        <dbReference type="ARBA" id="ARBA00023015"/>
    </source>
</evidence>